<dbReference type="InterPro" id="IPR049613">
    <property type="entry name" value="Byr1-like_cat"/>
</dbReference>
<dbReference type="GO" id="GO:0004708">
    <property type="term" value="F:MAP kinase kinase activity"/>
    <property type="evidence" value="ECO:0007669"/>
    <property type="project" value="UniProtKB-EC"/>
</dbReference>
<dbReference type="InterPro" id="IPR011009">
    <property type="entry name" value="Kinase-like_dom_sf"/>
</dbReference>
<evidence type="ECO:0000256" key="1">
    <source>
        <dbReference type="ARBA" id="ARBA00022527"/>
    </source>
</evidence>
<accession>A0A1E3PSE1</accession>
<dbReference type="OrthoDB" id="10252354at2759"/>
<proteinExistence type="inferred from homology"/>
<evidence type="ECO:0000313" key="16">
    <source>
        <dbReference type="EMBL" id="ODQ67747.1"/>
    </source>
</evidence>
<evidence type="ECO:0000256" key="9">
    <source>
        <dbReference type="ARBA" id="ARBA00049014"/>
    </source>
</evidence>
<keyword evidence="17" id="KW-1185">Reference proteome</keyword>
<dbReference type="FunFam" id="3.30.200.20:FF:000040">
    <property type="entry name" value="Dual specificity mitogen-activated protein kinase kinase"/>
    <property type="match status" value="1"/>
</dbReference>
<comment type="catalytic activity">
    <reaction evidence="10">
        <text>L-threonyl-[protein] + ATP = O-phospho-L-threonyl-[protein] + ADP + H(+)</text>
        <dbReference type="Rhea" id="RHEA:46608"/>
        <dbReference type="Rhea" id="RHEA-COMP:11060"/>
        <dbReference type="Rhea" id="RHEA-COMP:11605"/>
        <dbReference type="ChEBI" id="CHEBI:15378"/>
        <dbReference type="ChEBI" id="CHEBI:30013"/>
        <dbReference type="ChEBI" id="CHEBI:30616"/>
        <dbReference type="ChEBI" id="CHEBI:61977"/>
        <dbReference type="ChEBI" id="CHEBI:456216"/>
        <dbReference type="EC" id="2.7.12.2"/>
    </reaction>
</comment>
<dbReference type="PROSITE" id="PS50011">
    <property type="entry name" value="PROTEIN_KINASE_DOM"/>
    <property type="match status" value="1"/>
</dbReference>
<gene>
    <name evidence="16" type="ORF">NADFUDRAFT_80911</name>
</gene>
<dbReference type="STRING" id="857566.A0A1E3PSE1"/>
<evidence type="ECO:0000256" key="12">
    <source>
        <dbReference type="PROSITE-ProRule" id="PRU10141"/>
    </source>
</evidence>
<dbReference type="SMART" id="SM00220">
    <property type="entry name" value="S_TKc"/>
    <property type="match status" value="1"/>
</dbReference>
<dbReference type="SUPFAM" id="SSF56112">
    <property type="entry name" value="Protein kinase-like (PK-like)"/>
    <property type="match status" value="1"/>
</dbReference>
<feature type="region of interest" description="Disordered" evidence="14">
    <location>
        <begin position="1"/>
        <end position="33"/>
    </location>
</feature>
<evidence type="ECO:0000256" key="2">
    <source>
        <dbReference type="ARBA" id="ARBA00022553"/>
    </source>
</evidence>
<comment type="catalytic activity">
    <reaction evidence="9">
        <text>L-seryl-[protein] + ATP = O-phospho-L-seryl-[protein] + ADP + H(+)</text>
        <dbReference type="Rhea" id="RHEA:17989"/>
        <dbReference type="Rhea" id="RHEA-COMP:9863"/>
        <dbReference type="Rhea" id="RHEA-COMP:11604"/>
        <dbReference type="ChEBI" id="CHEBI:15378"/>
        <dbReference type="ChEBI" id="CHEBI:29999"/>
        <dbReference type="ChEBI" id="CHEBI:30616"/>
        <dbReference type="ChEBI" id="CHEBI:83421"/>
        <dbReference type="ChEBI" id="CHEBI:456216"/>
        <dbReference type="EC" id="2.7.12.2"/>
    </reaction>
</comment>
<evidence type="ECO:0000256" key="3">
    <source>
        <dbReference type="ARBA" id="ARBA00022679"/>
    </source>
</evidence>
<name>A0A1E3PSE1_9ASCO</name>
<dbReference type="GO" id="GO:0051286">
    <property type="term" value="C:cell tip"/>
    <property type="evidence" value="ECO:0007669"/>
    <property type="project" value="UniProtKB-ARBA"/>
</dbReference>
<evidence type="ECO:0000313" key="17">
    <source>
        <dbReference type="Proteomes" id="UP000095009"/>
    </source>
</evidence>
<protein>
    <recommendedName>
        <fullName evidence="8">mitogen-activated protein kinase kinase</fullName>
        <ecNumber evidence="8">2.7.12.2</ecNumber>
    </recommendedName>
</protein>
<organism evidence="16 17">
    <name type="scientific">Nadsonia fulvescens var. elongata DSM 6958</name>
    <dbReference type="NCBI Taxonomy" id="857566"/>
    <lineage>
        <taxon>Eukaryota</taxon>
        <taxon>Fungi</taxon>
        <taxon>Dikarya</taxon>
        <taxon>Ascomycota</taxon>
        <taxon>Saccharomycotina</taxon>
        <taxon>Dipodascomycetes</taxon>
        <taxon>Dipodascales</taxon>
        <taxon>Dipodascales incertae sedis</taxon>
        <taxon>Nadsonia</taxon>
    </lineage>
</organism>
<evidence type="ECO:0000256" key="11">
    <source>
        <dbReference type="ARBA" id="ARBA00051693"/>
    </source>
</evidence>
<feature type="domain" description="Protein kinase" evidence="15">
    <location>
        <begin position="192"/>
        <end position="451"/>
    </location>
</feature>
<dbReference type="PROSITE" id="PS00107">
    <property type="entry name" value="PROTEIN_KINASE_ATP"/>
    <property type="match status" value="1"/>
</dbReference>
<dbReference type="GO" id="GO:0004674">
    <property type="term" value="F:protein serine/threonine kinase activity"/>
    <property type="evidence" value="ECO:0007669"/>
    <property type="project" value="UniProtKB-KW"/>
</dbReference>
<dbReference type="InterPro" id="IPR050915">
    <property type="entry name" value="MAP_kinase_kinase"/>
</dbReference>
<evidence type="ECO:0000256" key="6">
    <source>
        <dbReference type="ARBA" id="ARBA00022840"/>
    </source>
</evidence>
<dbReference type="Gene3D" id="1.10.510.10">
    <property type="entry name" value="Transferase(Phosphotransferase) domain 1"/>
    <property type="match status" value="1"/>
</dbReference>
<dbReference type="Gene3D" id="3.30.200.20">
    <property type="entry name" value="Phosphorylase Kinase, domain 1"/>
    <property type="match status" value="1"/>
</dbReference>
<dbReference type="AlphaFoldDB" id="A0A1E3PSE1"/>
<keyword evidence="2" id="KW-0597">Phosphoprotein</keyword>
<dbReference type="EMBL" id="KV454406">
    <property type="protein sequence ID" value="ODQ67747.1"/>
    <property type="molecule type" value="Genomic_DNA"/>
</dbReference>
<evidence type="ECO:0000256" key="13">
    <source>
        <dbReference type="RuleBase" id="RU000304"/>
    </source>
</evidence>
<dbReference type="PANTHER" id="PTHR47448:SF1">
    <property type="entry name" value="SERINE_THREONINE-PROTEIN KINASE STE7 HOMOLOG"/>
    <property type="match status" value="1"/>
</dbReference>
<dbReference type="EC" id="2.7.12.2" evidence="8"/>
<dbReference type="FunFam" id="1.10.510.10:FF:000921">
    <property type="entry name" value="Serine/threonine-protein kinase STE7"/>
    <property type="match status" value="1"/>
</dbReference>
<evidence type="ECO:0000256" key="7">
    <source>
        <dbReference type="ARBA" id="ARBA00038035"/>
    </source>
</evidence>
<keyword evidence="3" id="KW-0808">Transferase</keyword>
<dbReference type="Pfam" id="PF00069">
    <property type="entry name" value="Pkinase"/>
    <property type="match status" value="1"/>
</dbReference>
<evidence type="ECO:0000259" key="15">
    <source>
        <dbReference type="PROSITE" id="PS50011"/>
    </source>
</evidence>
<dbReference type="GO" id="GO:0071507">
    <property type="term" value="P:pheromone response MAPK cascade"/>
    <property type="evidence" value="ECO:0007669"/>
    <property type="project" value="UniProtKB-ARBA"/>
</dbReference>
<keyword evidence="4 12" id="KW-0547">Nucleotide-binding</keyword>
<evidence type="ECO:0000256" key="14">
    <source>
        <dbReference type="SAM" id="MobiDB-lite"/>
    </source>
</evidence>
<feature type="binding site" evidence="12">
    <location>
        <position position="221"/>
    </location>
    <ligand>
        <name>ATP</name>
        <dbReference type="ChEBI" id="CHEBI:30616"/>
    </ligand>
</feature>
<evidence type="ECO:0000256" key="5">
    <source>
        <dbReference type="ARBA" id="ARBA00022777"/>
    </source>
</evidence>
<dbReference type="InterPro" id="IPR000719">
    <property type="entry name" value="Prot_kinase_dom"/>
</dbReference>
<evidence type="ECO:0000256" key="4">
    <source>
        <dbReference type="ARBA" id="ARBA00022741"/>
    </source>
</evidence>
<keyword evidence="1 13" id="KW-0723">Serine/threonine-protein kinase</keyword>
<keyword evidence="6 12" id="KW-0067">ATP-binding</keyword>
<comment type="similarity">
    <text evidence="7">Belongs to the protein kinase superfamily. STE Ser/Thr protein kinase family. MAP kinase kinase subfamily.</text>
</comment>
<dbReference type="PANTHER" id="PTHR47448">
    <property type="entry name" value="DUAL SPECIFICITY MITOGEN-ACTIVATED PROTEIN KINASE KINASE DSOR1-LIKE PROTEIN"/>
    <property type="match status" value="1"/>
</dbReference>
<comment type="catalytic activity">
    <reaction evidence="11">
        <text>L-tyrosyl-[protein] + ATP = O-phospho-L-tyrosyl-[protein] + ADP + H(+)</text>
        <dbReference type="Rhea" id="RHEA:10596"/>
        <dbReference type="Rhea" id="RHEA-COMP:10136"/>
        <dbReference type="Rhea" id="RHEA-COMP:20101"/>
        <dbReference type="ChEBI" id="CHEBI:15378"/>
        <dbReference type="ChEBI" id="CHEBI:30616"/>
        <dbReference type="ChEBI" id="CHEBI:46858"/>
        <dbReference type="ChEBI" id="CHEBI:61978"/>
        <dbReference type="ChEBI" id="CHEBI:456216"/>
        <dbReference type="EC" id="2.7.12.2"/>
    </reaction>
</comment>
<dbReference type="Proteomes" id="UP000095009">
    <property type="component" value="Unassembled WGS sequence"/>
</dbReference>
<reference evidence="16 17" key="1">
    <citation type="journal article" date="2016" name="Proc. Natl. Acad. Sci. U.S.A.">
        <title>Comparative genomics of biotechnologically important yeasts.</title>
        <authorList>
            <person name="Riley R."/>
            <person name="Haridas S."/>
            <person name="Wolfe K.H."/>
            <person name="Lopes M.R."/>
            <person name="Hittinger C.T."/>
            <person name="Goeker M."/>
            <person name="Salamov A.A."/>
            <person name="Wisecaver J.H."/>
            <person name="Long T.M."/>
            <person name="Calvey C.H."/>
            <person name="Aerts A.L."/>
            <person name="Barry K.W."/>
            <person name="Choi C."/>
            <person name="Clum A."/>
            <person name="Coughlan A.Y."/>
            <person name="Deshpande S."/>
            <person name="Douglass A.P."/>
            <person name="Hanson S.J."/>
            <person name="Klenk H.-P."/>
            <person name="LaButti K.M."/>
            <person name="Lapidus A."/>
            <person name="Lindquist E.A."/>
            <person name="Lipzen A.M."/>
            <person name="Meier-Kolthoff J.P."/>
            <person name="Ohm R.A."/>
            <person name="Otillar R.P."/>
            <person name="Pangilinan J.L."/>
            <person name="Peng Y."/>
            <person name="Rokas A."/>
            <person name="Rosa C.A."/>
            <person name="Scheuner C."/>
            <person name="Sibirny A.A."/>
            <person name="Slot J.C."/>
            <person name="Stielow J.B."/>
            <person name="Sun H."/>
            <person name="Kurtzman C.P."/>
            <person name="Blackwell M."/>
            <person name="Grigoriev I.V."/>
            <person name="Jeffries T.W."/>
        </authorList>
    </citation>
    <scope>NUCLEOTIDE SEQUENCE [LARGE SCALE GENOMIC DNA]</scope>
    <source>
        <strain evidence="16 17">DSM 6958</strain>
    </source>
</reference>
<keyword evidence="5 16" id="KW-0418">Kinase</keyword>
<evidence type="ECO:0000256" key="8">
    <source>
        <dbReference type="ARBA" id="ARBA00038999"/>
    </source>
</evidence>
<dbReference type="InterPro" id="IPR017441">
    <property type="entry name" value="Protein_kinase_ATP_BS"/>
</dbReference>
<dbReference type="CDD" id="cd06620">
    <property type="entry name" value="PKc_Byr1_like"/>
    <property type="match status" value="1"/>
</dbReference>
<evidence type="ECO:0000256" key="10">
    <source>
        <dbReference type="ARBA" id="ARBA00049299"/>
    </source>
</evidence>
<dbReference type="PROSITE" id="PS00108">
    <property type="entry name" value="PROTEIN_KINASE_ST"/>
    <property type="match status" value="1"/>
</dbReference>
<sequence length="470" mass="52114">MSNHHRLFLSEPDRSASANQTQIHFGDPPGQQEDPMAAILQAKSLKRRNFKKLSLGISPEPSSDLTGSKNSAPLLKLPPAKMLLNLNENCNDNDPILSQNTSLTEASHASSLLLTRASTRATRLTIDFGLANNNDPSSKLDNNVLINTKAARNDKNSNNNCIRNTNTDMVASQLASLDLGVKFKIDLHAEDLRQLSELGSGNGGMVSKVEHIPTKTIMAKKVIHIEAKPAVRKQIVRELHIMQGCDSPYIVSFYGAFVNEGDVVMCMEYMDCKSLDGIYKSFGALEEPILGQITYSVLEGLTYLYNEHRIIHRDVKPSNILVNSKGEIKLCDFGVSGELINSIADTFVGTSTYMSPERIQGAAYSVKSDVWSLGITLLELALGRFPFSSNQNSNNNPMGILDLLQRIVNERPPSLPEDSKFSVLFRSIIDQCLYTEDERPTPQSLLENEYIRSVQNNRVDTKSWAMKLIQ</sequence>
<dbReference type="GO" id="GO:0005524">
    <property type="term" value="F:ATP binding"/>
    <property type="evidence" value="ECO:0007669"/>
    <property type="project" value="UniProtKB-UniRule"/>
</dbReference>
<dbReference type="InterPro" id="IPR008271">
    <property type="entry name" value="Ser/Thr_kinase_AS"/>
</dbReference>